<dbReference type="GO" id="GO:0005524">
    <property type="term" value="F:ATP binding"/>
    <property type="evidence" value="ECO:0007669"/>
    <property type="project" value="UniProtKB-KW"/>
</dbReference>
<dbReference type="GO" id="GO:0061621">
    <property type="term" value="P:canonical glycolysis"/>
    <property type="evidence" value="ECO:0007669"/>
    <property type="project" value="TreeGrafter"/>
</dbReference>
<evidence type="ECO:0000313" key="12">
    <source>
        <dbReference type="EMBL" id="MUL35482.1"/>
    </source>
</evidence>
<dbReference type="GO" id="GO:0006002">
    <property type="term" value="P:fructose 6-phosphate metabolic process"/>
    <property type="evidence" value="ECO:0007669"/>
    <property type="project" value="InterPro"/>
</dbReference>
<dbReference type="PIRSF" id="PIRSF000532">
    <property type="entry name" value="ATP_PFK_prok"/>
    <property type="match status" value="1"/>
</dbReference>
<feature type="binding site" description="in other chain" evidence="10">
    <location>
        <begin position="184"/>
        <end position="186"/>
    </location>
    <ligand>
        <name>substrate</name>
        <note>ligand shared between dimeric partners</note>
    </ligand>
</feature>
<dbReference type="InterPro" id="IPR000023">
    <property type="entry name" value="Phosphofructokinase_dom"/>
</dbReference>
<dbReference type="FunFam" id="3.40.50.460:FF:000002">
    <property type="entry name" value="ATP-dependent 6-phosphofructokinase"/>
    <property type="match status" value="1"/>
</dbReference>
<reference evidence="12 13" key="1">
    <citation type="journal article" date="2019" name="Front. Microbiol.">
        <title>Genomic Features for Desiccation Tolerance and Sugar Biosynthesis in the Extremophile Gloeocapsopsis sp. UTEX B3054.</title>
        <authorList>
            <person name="Urrejola C."/>
            <person name="Alcorta J."/>
            <person name="Salas L."/>
            <person name="Vasquez M."/>
            <person name="Polz M.F."/>
            <person name="Vicuna R."/>
            <person name="Diez B."/>
        </authorList>
    </citation>
    <scope>NUCLEOTIDE SEQUENCE [LARGE SCALE GENOMIC DNA]</scope>
    <source>
        <strain evidence="12 13">1H9</strain>
    </source>
</reference>
<dbReference type="Gene3D" id="3.40.50.450">
    <property type="match status" value="1"/>
</dbReference>
<evidence type="ECO:0000256" key="3">
    <source>
        <dbReference type="ARBA" id="ARBA00004679"/>
    </source>
</evidence>
<dbReference type="HAMAP" id="MF_01976">
    <property type="entry name" value="Phosphofructokinase_III"/>
    <property type="match status" value="1"/>
</dbReference>
<feature type="binding site" description="in other chain" evidence="10">
    <location>
        <begin position="284"/>
        <end position="287"/>
    </location>
    <ligand>
        <name>substrate</name>
        <note>ligand shared between dimeric partners</note>
    </ligand>
</feature>
<feature type="binding site" description="in other chain" evidence="10">
    <location>
        <position position="237"/>
    </location>
    <ligand>
        <name>substrate</name>
        <note>ligand shared between dimeric partners</note>
    </ligand>
</feature>
<keyword evidence="7 10" id="KW-0418">Kinase</keyword>
<dbReference type="GO" id="GO:0042802">
    <property type="term" value="F:identical protein binding"/>
    <property type="evidence" value="ECO:0007669"/>
    <property type="project" value="TreeGrafter"/>
</dbReference>
<dbReference type="EMBL" id="NAPY01000003">
    <property type="protein sequence ID" value="MUL35482.1"/>
    <property type="molecule type" value="Genomic_DNA"/>
</dbReference>
<dbReference type="InterPro" id="IPR012829">
    <property type="entry name" value="Phosphofructokinase_III"/>
</dbReference>
<name>A0A6N8FSE7_9CHRO</name>
<dbReference type="GO" id="GO:0030388">
    <property type="term" value="P:fructose 1,6-bisphosphate metabolic process"/>
    <property type="evidence" value="ECO:0007669"/>
    <property type="project" value="TreeGrafter"/>
</dbReference>
<gene>
    <name evidence="10" type="primary">pfkA</name>
    <name evidence="12" type="ORF">BWI75_03685</name>
</gene>
<dbReference type="InterPro" id="IPR035966">
    <property type="entry name" value="PKF_sf"/>
</dbReference>
<dbReference type="GO" id="GO:0070095">
    <property type="term" value="F:fructose-6-phosphate binding"/>
    <property type="evidence" value="ECO:0007669"/>
    <property type="project" value="TreeGrafter"/>
</dbReference>
<keyword evidence="13" id="KW-1185">Reference proteome</keyword>
<keyword evidence="6 10" id="KW-0479">Metal-binding</keyword>
<evidence type="ECO:0000256" key="6">
    <source>
        <dbReference type="ARBA" id="ARBA00022723"/>
    </source>
</evidence>
<comment type="caution">
    <text evidence="12">The sequence shown here is derived from an EMBL/GenBank/DDBJ whole genome shotgun (WGS) entry which is preliminary data.</text>
</comment>
<dbReference type="GO" id="GO:0046872">
    <property type="term" value="F:metal ion binding"/>
    <property type="evidence" value="ECO:0007669"/>
    <property type="project" value="UniProtKB-KW"/>
</dbReference>
<keyword evidence="9 10" id="KW-0324">Glycolysis</keyword>
<comment type="subcellular location">
    <subcellularLocation>
        <location evidence="2 10">Cytoplasm</location>
    </subcellularLocation>
</comment>
<dbReference type="Proteomes" id="UP000441797">
    <property type="component" value="Unassembled WGS sequence"/>
</dbReference>
<dbReference type="RefSeq" id="WP_105218132.1">
    <property type="nucleotide sequence ID" value="NZ_CAWNSU010000075.1"/>
</dbReference>
<dbReference type="AlphaFoldDB" id="A0A6N8FSE7"/>
<dbReference type="OrthoDB" id="9802503at2"/>
<feature type="active site" description="Proton acceptor" evidence="10">
    <location>
        <position position="142"/>
    </location>
</feature>
<evidence type="ECO:0000256" key="8">
    <source>
        <dbReference type="ARBA" id="ARBA00022842"/>
    </source>
</evidence>
<evidence type="ECO:0000259" key="11">
    <source>
        <dbReference type="Pfam" id="PF00365"/>
    </source>
</evidence>
<evidence type="ECO:0000256" key="7">
    <source>
        <dbReference type="ARBA" id="ARBA00022777"/>
    </source>
</evidence>
<keyword evidence="10" id="KW-0067">ATP-binding</keyword>
<dbReference type="EC" id="2.7.1.11" evidence="10"/>
<organism evidence="12 13">
    <name type="scientific">Gloeocapsopsis dulcis AAB1 = 1H9</name>
    <dbReference type="NCBI Taxonomy" id="1433147"/>
    <lineage>
        <taxon>Bacteria</taxon>
        <taxon>Bacillati</taxon>
        <taxon>Cyanobacteriota</taxon>
        <taxon>Cyanophyceae</taxon>
        <taxon>Oscillatoriophycideae</taxon>
        <taxon>Chroococcales</taxon>
        <taxon>Chroococcaceae</taxon>
        <taxon>Gloeocapsopsis</taxon>
        <taxon>Gloeocapsopsis dulcis</taxon>
    </lineage>
</organism>
<dbReference type="UniPathway" id="UPA00109">
    <property type="reaction ID" value="UER00182"/>
</dbReference>
<comment type="caution">
    <text evidence="10">Lacks conserved residue(s) required for the propagation of feature annotation.</text>
</comment>
<dbReference type="InterPro" id="IPR015912">
    <property type="entry name" value="Phosphofructokinase_CS"/>
</dbReference>
<comment type="cofactor">
    <cofactor evidence="1 10">
        <name>Mg(2+)</name>
        <dbReference type="ChEBI" id="CHEBI:18420"/>
    </cofactor>
</comment>
<dbReference type="Gene3D" id="3.40.50.460">
    <property type="entry name" value="Phosphofructokinase domain"/>
    <property type="match status" value="1"/>
</dbReference>
<dbReference type="GO" id="GO:0048029">
    <property type="term" value="F:monosaccharide binding"/>
    <property type="evidence" value="ECO:0007669"/>
    <property type="project" value="TreeGrafter"/>
</dbReference>
<feature type="binding site" evidence="10">
    <location>
        <begin position="116"/>
        <end position="119"/>
    </location>
    <ligand>
        <name>ATP</name>
        <dbReference type="ChEBI" id="CHEBI:30616"/>
    </ligand>
</feature>
<evidence type="ECO:0000256" key="1">
    <source>
        <dbReference type="ARBA" id="ARBA00001946"/>
    </source>
</evidence>
<comment type="pathway">
    <text evidence="3 10">Carbohydrate degradation; glycolysis; D-glyceraldehyde 3-phosphate and glycerone phosphate from D-glucose: step 3/4.</text>
</comment>
<dbReference type="PANTHER" id="PTHR13697">
    <property type="entry name" value="PHOSPHOFRUCTOKINASE"/>
    <property type="match status" value="1"/>
</dbReference>
<comment type="function">
    <text evidence="10">Catalyzes the phosphorylation of D-fructose 6-phosphate to fructose 1,6-bisphosphate by ATP, the first committing step of glycolysis.</text>
</comment>
<feature type="binding site" evidence="10">
    <location>
        <begin position="79"/>
        <end position="80"/>
    </location>
    <ligand>
        <name>ATP</name>
        <dbReference type="ChEBI" id="CHEBI:30616"/>
    </ligand>
</feature>
<evidence type="ECO:0000256" key="2">
    <source>
        <dbReference type="ARBA" id="ARBA00004496"/>
    </source>
</evidence>
<evidence type="ECO:0000256" key="5">
    <source>
        <dbReference type="ARBA" id="ARBA00022679"/>
    </source>
</evidence>
<dbReference type="SUPFAM" id="SSF53784">
    <property type="entry name" value="Phosphofructokinase"/>
    <property type="match status" value="1"/>
</dbReference>
<comment type="catalytic activity">
    <reaction evidence="10">
        <text>beta-D-fructose 6-phosphate + ATP = beta-D-fructose 1,6-bisphosphate + ADP + H(+)</text>
        <dbReference type="Rhea" id="RHEA:16109"/>
        <dbReference type="ChEBI" id="CHEBI:15378"/>
        <dbReference type="ChEBI" id="CHEBI:30616"/>
        <dbReference type="ChEBI" id="CHEBI:32966"/>
        <dbReference type="ChEBI" id="CHEBI:57634"/>
        <dbReference type="ChEBI" id="CHEBI:456216"/>
        <dbReference type="EC" id="2.7.1.11"/>
    </reaction>
</comment>
<dbReference type="NCBIfam" id="NF010674">
    <property type="entry name" value="PRK14071.1"/>
    <property type="match status" value="1"/>
</dbReference>
<dbReference type="NCBIfam" id="TIGR02483">
    <property type="entry name" value="PFK_mixed"/>
    <property type="match status" value="1"/>
</dbReference>
<evidence type="ECO:0000313" key="13">
    <source>
        <dbReference type="Proteomes" id="UP000441797"/>
    </source>
</evidence>
<feature type="domain" description="Phosphofructokinase" evidence="11">
    <location>
        <begin position="6"/>
        <end position="310"/>
    </location>
</feature>
<dbReference type="GO" id="GO:0003872">
    <property type="term" value="F:6-phosphofructokinase activity"/>
    <property type="evidence" value="ECO:0007669"/>
    <property type="project" value="UniProtKB-UniRule"/>
</dbReference>
<proteinExistence type="inferred from homology"/>
<evidence type="ECO:0000256" key="10">
    <source>
        <dbReference type="HAMAP-Rule" id="MF_01976"/>
    </source>
</evidence>
<comment type="subunit">
    <text evidence="10">Homodimer or homotetramer.</text>
</comment>
<accession>A0A6N8FSE7</accession>
<keyword evidence="4 10" id="KW-0963">Cytoplasm</keyword>
<keyword evidence="8 10" id="KW-0460">Magnesium</keyword>
<feature type="binding site" evidence="10">
    <location>
        <position position="177"/>
    </location>
    <ligand>
        <name>substrate</name>
        <note>ligand shared between dimeric partners</note>
    </ligand>
</feature>
<dbReference type="GO" id="GO:0016208">
    <property type="term" value="F:AMP binding"/>
    <property type="evidence" value="ECO:0007669"/>
    <property type="project" value="TreeGrafter"/>
</dbReference>
<feature type="binding site" description="in other chain" evidence="10">
    <location>
        <begin position="140"/>
        <end position="142"/>
    </location>
    <ligand>
        <name>substrate</name>
        <note>ligand shared between dimeric partners</note>
    </ligand>
</feature>
<dbReference type="NCBIfam" id="NF002872">
    <property type="entry name" value="PRK03202.1"/>
    <property type="match status" value="1"/>
</dbReference>
<feature type="binding site" evidence="10">
    <location>
        <position position="117"/>
    </location>
    <ligand>
        <name>Mg(2+)</name>
        <dbReference type="ChEBI" id="CHEBI:18420"/>
        <note>catalytic</note>
    </ligand>
</feature>
<feature type="site" description="Important for substrate specificity; cannot use PPi as phosphoryl donor" evidence="10">
    <location>
        <position position="118"/>
    </location>
</feature>
<dbReference type="PROSITE" id="PS00433">
    <property type="entry name" value="PHOSPHOFRUCTOKINASE"/>
    <property type="match status" value="1"/>
</dbReference>
<evidence type="ECO:0000256" key="4">
    <source>
        <dbReference type="ARBA" id="ARBA00022490"/>
    </source>
</evidence>
<dbReference type="Pfam" id="PF00365">
    <property type="entry name" value="PFK"/>
    <property type="match status" value="1"/>
</dbReference>
<dbReference type="GO" id="GO:0005945">
    <property type="term" value="C:6-phosphofructokinase complex"/>
    <property type="evidence" value="ECO:0007669"/>
    <property type="project" value="TreeGrafter"/>
</dbReference>
<keyword evidence="10" id="KW-0547">Nucleotide-binding</keyword>
<feature type="binding site" evidence="10">
    <location>
        <position position="14"/>
    </location>
    <ligand>
        <name>ATP</name>
        <dbReference type="ChEBI" id="CHEBI:30616"/>
    </ligand>
</feature>
<sequence length="360" mass="38264">MGEHKRIGILTSGGDCAGLNAVIRAVVNRAVGTYGWEVLGIRQATLGLMQQPPKYMALDIEKVNSLLTAGGTVLGTTNKGNPFAYPMADGSECDRSEEIIAGYRQLGLDAMIGIGGDGSLAILRRLAQQGGINLVAIPKTIDNDVGVTELSIGFETAVSIATEALDRLHFTAASHSRVMILEVMGRDAGHIAISAGIAGGADVILIPEIPYTVDQVCHNIKERQEQGKNYCLVIVSEAVRNETGDSVVNTDRMGQCRYGGIGQYLADEICHRIGAETRVTVLGHIQRGGTPSPLERLIASAFGVAAVDLIAEQKYDQMVTWQNRQVVSVPVAEAIAQYRAVDPNGTLVKTARGLNICLGD</sequence>
<keyword evidence="5 10" id="KW-0808">Transferase</keyword>
<dbReference type="GO" id="GO:0047334">
    <property type="term" value="F:diphosphate-fructose-6-phosphate 1-phosphotransferase activity"/>
    <property type="evidence" value="ECO:0007669"/>
    <property type="project" value="InterPro"/>
</dbReference>
<feature type="binding site" evidence="10">
    <location>
        <position position="278"/>
    </location>
    <ligand>
        <name>substrate</name>
        <note>ligand shared between dimeric partners</note>
    </ligand>
</feature>
<evidence type="ECO:0000256" key="9">
    <source>
        <dbReference type="ARBA" id="ARBA00023152"/>
    </source>
</evidence>
<dbReference type="PRINTS" id="PR00476">
    <property type="entry name" value="PHFRCTKINASE"/>
</dbReference>
<dbReference type="PANTHER" id="PTHR13697:SF52">
    <property type="entry name" value="ATP-DEPENDENT 6-PHOSPHOFRUCTOKINASE 3"/>
    <property type="match status" value="1"/>
</dbReference>
<dbReference type="InterPro" id="IPR022953">
    <property type="entry name" value="ATP_PFK"/>
</dbReference>
<protein>
    <recommendedName>
        <fullName evidence="10">ATP-dependent 6-phosphofructokinase</fullName>
        <shortName evidence="10">ATP-PFK</shortName>
        <shortName evidence="10">Phosphofructokinase</shortName>
        <ecNumber evidence="10">2.7.1.11</ecNumber>
    </recommendedName>
    <alternativeName>
        <fullName evidence="10">Phosphohexokinase</fullName>
    </alternativeName>
</protein>
<comment type="similarity">
    <text evidence="10">Belongs to the phosphofructokinase type A (PFKA) family. Mixed-substrate PFK group III subfamily.</text>
</comment>
<dbReference type="InterPro" id="IPR012003">
    <property type="entry name" value="ATP_PFK_prok-type"/>
</dbReference>